<dbReference type="RefSeq" id="WP_224315562.1">
    <property type="nucleotide sequence ID" value="NZ_JAIRBM010000022.1"/>
</dbReference>
<keyword evidence="2" id="KW-0805">Transcription regulation</keyword>
<dbReference type="InterPro" id="IPR036271">
    <property type="entry name" value="Tet_transcr_reg_TetR-rel_C_sf"/>
</dbReference>
<dbReference type="PANTHER" id="PTHR30055">
    <property type="entry name" value="HTH-TYPE TRANSCRIPTIONAL REGULATOR RUTR"/>
    <property type="match status" value="1"/>
</dbReference>
<dbReference type="PANTHER" id="PTHR30055:SF226">
    <property type="entry name" value="HTH-TYPE TRANSCRIPTIONAL REGULATOR PKSA"/>
    <property type="match status" value="1"/>
</dbReference>
<feature type="domain" description="HTH tetR-type" evidence="6">
    <location>
        <begin position="14"/>
        <end position="74"/>
    </location>
</feature>
<dbReference type="Gene3D" id="1.10.357.10">
    <property type="entry name" value="Tetracycline Repressor, domain 2"/>
    <property type="match status" value="1"/>
</dbReference>
<dbReference type="SUPFAM" id="SSF48498">
    <property type="entry name" value="Tetracyclin repressor-like, C-terminal domain"/>
    <property type="match status" value="1"/>
</dbReference>
<evidence type="ECO:0000256" key="1">
    <source>
        <dbReference type="ARBA" id="ARBA00022491"/>
    </source>
</evidence>
<keyword evidence="3 5" id="KW-0238">DNA-binding</keyword>
<accession>A0ABS7VTD2</accession>
<keyword evidence="8" id="KW-1185">Reference proteome</keyword>
<proteinExistence type="predicted"/>
<comment type="caution">
    <text evidence="7">The sequence shown here is derived from an EMBL/GenBank/DDBJ whole genome shotgun (WGS) entry which is preliminary data.</text>
</comment>
<dbReference type="InterPro" id="IPR039538">
    <property type="entry name" value="BetI_C"/>
</dbReference>
<name>A0ABS7VTD2_9HYPH</name>
<evidence type="ECO:0000256" key="4">
    <source>
        <dbReference type="ARBA" id="ARBA00023163"/>
    </source>
</evidence>
<dbReference type="PRINTS" id="PR00455">
    <property type="entry name" value="HTHTETR"/>
</dbReference>
<dbReference type="EMBL" id="JAIRBM010000022">
    <property type="protein sequence ID" value="MBZ6078815.1"/>
    <property type="molecule type" value="Genomic_DNA"/>
</dbReference>
<reference evidence="7 8" key="1">
    <citation type="submission" date="2021-09" db="EMBL/GenBank/DDBJ databases">
        <title>The complete genome sequence of a new microorganism.</title>
        <authorList>
            <person name="Zi Z."/>
        </authorList>
    </citation>
    <scope>NUCLEOTIDE SEQUENCE [LARGE SCALE GENOMIC DNA]</scope>
    <source>
        <strain evidence="7 8">WGZ8</strain>
    </source>
</reference>
<evidence type="ECO:0000256" key="2">
    <source>
        <dbReference type="ARBA" id="ARBA00023015"/>
    </source>
</evidence>
<dbReference type="InterPro" id="IPR001647">
    <property type="entry name" value="HTH_TetR"/>
</dbReference>
<dbReference type="Pfam" id="PF13977">
    <property type="entry name" value="TetR_C_6"/>
    <property type="match status" value="1"/>
</dbReference>
<organism evidence="7 8">
    <name type="scientific">Microvirga puerhi</name>
    <dbReference type="NCBI Taxonomy" id="2876078"/>
    <lineage>
        <taxon>Bacteria</taxon>
        <taxon>Pseudomonadati</taxon>
        <taxon>Pseudomonadota</taxon>
        <taxon>Alphaproteobacteria</taxon>
        <taxon>Hyphomicrobiales</taxon>
        <taxon>Methylobacteriaceae</taxon>
        <taxon>Microvirga</taxon>
    </lineage>
</organism>
<dbReference type="InterPro" id="IPR050109">
    <property type="entry name" value="HTH-type_TetR-like_transc_reg"/>
</dbReference>
<keyword evidence="4" id="KW-0804">Transcription</keyword>
<evidence type="ECO:0000256" key="3">
    <source>
        <dbReference type="ARBA" id="ARBA00023125"/>
    </source>
</evidence>
<dbReference type="PROSITE" id="PS50977">
    <property type="entry name" value="HTH_TETR_2"/>
    <property type="match status" value="1"/>
</dbReference>
<dbReference type="Gene3D" id="1.10.10.60">
    <property type="entry name" value="Homeodomain-like"/>
    <property type="match status" value="1"/>
</dbReference>
<dbReference type="SUPFAM" id="SSF46689">
    <property type="entry name" value="Homeodomain-like"/>
    <property type="match status" value="1"/>
</dbReference>
<evidence type="ECO:0000313" key="8">
    <source>
        <dbReference type="Proteomes" id="UP000704176"/>
    </source>
</evidence>
<evidence type="ECO:0000256" key="5">
    <source>
        <dbReference type="PROSITE-ProRule" id="PRU00335"/>
    </source>
</evidence>
<sequence length="221" mass="24551">MSHPNLLPPAAVSSERQMRILDAAERCFVRSGFHRTTMQDVAAEAEMSPGNLYRYFPSKDALVVALAERDRARIGNDFDSFSQSADFLGIFRHLAHKHFAEEPRERAILCLEIWAEATRNKTFASLSETFDNDISGRMVALFRQAQERGAIAADVDLGSLASLVSMVADGLFVRRAILSSFDAEREVRTLMAVLEAAFAGKIDLKASQHQSPSEKLEKVMS</sequence>
<evidence type="ECO:0000313" key="7">
    <source>
        <dbReference type="EMBL" id="MBZ6078815.1"/>
    </source>
</evidence>
<feature type="DNA-binding region" description="H-T-H motif" evidence="5">
    <location>
        <begin position="37"/>
        <end position="56"/>
    </location>
</feature>
<keyword evidence="1" id="KW-0678">Repressor</keyword>
<dbReference type="Pfam" id="PF00440">
    <property type="entry name" value="TetR_N"/>
    <property type="match status" value="1"/>
</dbReference>
<gene>
    <name evidence="7" type="ORF">K9B37_21375</name>
</gene>
<dbReference type="InterPro" id="IPR009057">
    <property type="entry name" value="Homeodomain-like_sf"/>
</dbReference>
<protein>
    <submittedName>
        <fullName evidence="7">TetR/AcrR family transcriptional regulator</fullName>
    </submittedName>
</protein>
<evidence type="ECO:0000259" key="6">
    <source>
        <dbReference type="PROSITE" id="PS50977"/>
    </source>
</evidence>
<dbReference type="Proteomes" id="UP000704176">
    <property type="component" value="Unassembled WGS sequence"/>
</dbReference>